<evidence type="ECO:0000256" key="1">
    <source>
        <dbReference type="SAM" id="Coils"/>
    </source>
</evidence>
<sequence length="424" mass="47840">MSGYFGGFSLNKLTDTITSAAHKTQDKLSTAIANIQLDDPQAKLSLKARKHYLQETLGTIDDISKLPPQYQFLEKKCDYLEKVCKRMLVVTKTFEVEGYDYPPNLTESFSDWWSTNKEGIFSFMDSKKKTKKSEPEKEDPEAFLPRSFAQALSKAAKDSGELLKELETEQKASAEEEDEEDEDISSLVKMFDAWADAQYKIDLGKAEMDSLMVKEFNQKLSNMINDDFKKARALRKKVEDSRLKFDTMRYELKLREEEAQAKAKASLTEESAAPTESKQAQPAESQSENTEKETAAEKTAAEDAPSAKTEVAQEPAEEPVQEPAEEPAEETAETATTEETHGSEPEKAVLPEDDPEQKLLEKLEDEFVSNTTEAVETMGEITDSSEVISLVKLFHNFQLIYHRQCVRDLEDSMKILNGLDGEEN</sequence>
<feature type="compositionally biased region" description="Basic and acidic residues" evidence="2">
    <location>
        <begin position="289"/>
        <end position="301"/>
    </location>
</feature>
<organism evidence="3 4">
    <name type="scientific">Lachancea fermentati</name>
    <name type="common">Zygosaccharomyces fermentati</name>
    <dbReference type="NCBI Taxonomy" id="4955"/>
    <lineage>
        <taxon>Eukaryota</taxon>
        <taxon>Fungi</taxon>
        <taxon>Dikarya</taxon>
        <taxon>Ascomycota</taxon>
        <taxon>Saccharomycotina</taxon>
        <taxon>Saccharomycetes</taxon>
        <taxon>Saccharomycetales</taxon>
        <taxon>Saccharomycetaceae</taxon>
        <taxon>Lachancea</taxon>
    </lineage>
</organism>
<dbReference type="Proteomes" id="UP000190831">
    <property type="component" value="Chromosome F"/>
</dbReference>
<gene>
    <name evidence="3" type="ORF">LAFE_0F04478G</name>
</gene>
<feature type="compositionally biased region" description="Basic and acidic residues" evidence="2">
    <location>
        <begin position="338"/>
        <end position="358"/>
    </location>
</feature>
<name>A0A1G4MEL9_LACFM</name>
<dbReference type="InterPro" id="IPR027267">
    <property type="entry name" value="AH/BAR_dom_sf"/>
</dbReference>
<dbReference type="OMA" id="YRQCVQE"/>
<dbReference type="Pfam" id="PF10455">
    <property type="entry name" value="BAR_2"/>
    <property type="match status" value="1"/>
</dbReference>
<proteinExistence type="predicted"/>
<accession>A0A1G4MEL9</accession>
<reference evidence="4" key="1">
    <citation type="submission" date="2016-03" db="EMBL/GenBank/DDBJ databases">
        <authorList>
            <person name="Devillers H."/>
        </authorList>
    </citation>
    <scope>NUCLEOTIDE SEQUENCE [LARGE SCALE GENOMIC DNA]</scope>
</reference>
<evidence type="ECO:0000313" key="3">
    <source>
        <dbReference type="EMBL" id="SCW02349.1"/>
    </source>
</evidence>
<feature type="compositionally biased region" description="Acidic residues" evidence="2">
    <location>
        <begin position="315"/>
        <end position="332"/>
    </location>
</feature>
<feature type="coiled-coil region" evidence="1">
    <location>
        <begin position="149"/>
        <end position="183"/>
    </location>
</feature>
<evidence type="ECO:0000256" key="2">
    <source>
        <dbReference type="SAM" id="MobiDB-lite"/>
    </source>
</evidence>
<dbReference type="InterPro" id="IPR018859">
    <property type="entry name" value="BAR_dom-cont"/>
</dbReference>
<keyword evidence="1" id="KW-0175">Coiled coil</keyword>
<dbReference type="Gene3D" id="1.20.1270.60">
    <property type="entry name" value="Arfaptin homology (AH) domain/BAR domain"/>
    <property type="match status" value="1"/>
</dbReference>
<dbReference type="OrthoDB" id="5549748at2759"/>
<dbReference type="SUPFAM" id="SSF103657">
    <property type="entry name" value="BAR/IMD domain-like"/>
    <property type="match status" value="1"/>
</dbReference>
<dbReference type="AlphaFoldDB" id="A0A1G4MEL9"/>
<evidence type="ECO:0000313" key="4">
    <source>
        <dbReference type="Proteomes" id="UP000190831"/>
    </source>
</evidence>
<feature type="region of interest" description="Disordered" evidence="2">
    <location>
        <begin position="257"/>
        <end position="358"/>
    </location>
</feature>
<keyword evidence="4" id="KW-1185">Reference proteome</keyword>
<dbReference type="EMBL" id="LT598490">
    <property type="protein sequence ID" value="SCW02349.1"/>
    <property type="molecule type" value="Genomic_DNA"/>
</dbReference>
<protein>
    <submittedName>
        <fullName evidence="3">LAFE_0F04478g1_1</fullName>
    </submittedName>
</protein>
<feature type="compositionally biased region" description="Polar residues" evidence="2">
    <location>
        <begin position="274"/>
        <end position="288"/>
    </location>
</feature>